<feature type="transmembrane region" description="Helical" evidence="6">
    <location>
        <begin position="280"/>
        <end position="298"/>
    </location>
</feature>
<keyword evidence="2" id="KW-1003">Cell membrane</keyword>
<feature type="domain" description="Major facilitator superfamily (MFS) profile" evidence="7">
    <location>
        <begin position="1"/>
        <end position="189"/>
    </location>
</feature>
<protein>
    <submittedName>
        <fullName evidence="8">Major Facilitator Superfamily protein</fullName>
    </submittedName>
</protein>
<dbReference type="eggNOG" id="COG2211">
    <property type="taxonomic scope" value="Bacteria"/>
</dbReference>
<dbReference type="PROSITE" id="PS50850">
    <property type="entry name" value="MFS"/>
    <property type="match status" value="1"/>
</dbReference>
<evidence type="ECO:0000259" key="7">
    <source>
        <dbReference type="PROSITE" id="PS50850"/>
    </source>
</evidence>
<keyword evidence="4 6" id="KW-1133">Transmembrane helix</keyword>
<evidence type="ECO:0000256" key="5">
    <source>
        <dbReference type="ARBA" id="ARBA00023136"/>
    </source>
</evidence>
<evidence type="ECO:0000256" key="2">
    <source>
        <dbReference type="ARBA" id="ARBA00022475"/>
    </source>
</evidence>
<accession>A0A1H7LBF3</accession>
<evidence type="ECO:0000256" key="4">
    <source>
        <dbReference type="ARBA" id="ARBA00022989"/>
    </source>
</evidence>
<name>A0A1H7LBF3_STRJI</name>
<feature type="transmembrane region" description="Helical" evidence="6">
    <location>
        <begin position="73"/>
        <end position="93"/>
    </location>
</feature>
<dbReference type="PANTHER" id="PTHR23513">
    <property type="entry name" value="INTEGRAL MEMBRANE EFFLUX PROTEIN-RELATED"/>
    <property type="match status" value="1"/>
</dbReference>
<dbReference type="SUPFAM" id="SSF103473">
    <property type="entry name" value="MFS general substrate transporter"/>
    <property type="match status" value="1"/>
</dbReference>
<dbReference type="GO" id="GO:0022857">
    <property type="term" value="F:transmembrane transporter activity"/>
    <property type="evidence" value="ECO:0007669"/>
    <property type="project" value="InterPro"/>
</dbReference>
<dbReference type="InterPro" id="IPR011701">
    <property type="entry name" value="MFS"/>
</dbReference>
<feature type="transmembrane region" description="Helical" evidence="6">
    <location>
        <begin position="365"/>
        <end position="385"/>
    </location>
</feature>
<organism evidence="8 9">
    <name type="scientific">Streptacidiphilus jiangxiensis</name>
    <dbReference type="NCBI Taxonomy" id="235985"/>
    <lineage>
        <taxon>Bacteria</taxon>
        <taxon>Bacillati</taxon>
        <taxon>Actinomycetota</taxon>
        <taxon>Actinomycetes</taxon>
        <taxon>Kitasatosporales</taxon>
        <taxon>Streptomycetaceae</taxon>
        <taxon>Streptacidiphilus</taxon>
    </lineage>
</organism>
<dbReference type="STRING" id="235985.SAMN05414137_104441"/>
<dbReference type="OrthoDB" id="3460055at2"/>
<feature type="transmembrane region" description="Helical" evidence="6">
    <location>
        <begin position="12"/>
        <end position="31"/>
    </location>
</feature>
<dbReference type="CDD" id="cd06173">
    <property type="entry name" value="MFS_MefA_like"/>
    <property type="match status" value="1"/>
</dbReference>
<evidence type="ECO:0000256" key="1">
    <source>
        <dbReference type="ARBA" id="ARBA00004651"/>
    </source>
</evidence>
<evidence type="ECO:0000313" key="9">
    <source>
        <dbReference type="Proteomes" id="UP000183015"/>
    </source>
</evidence>
<dbReference type="EMBL" id="FOAZ01000004">
    <property type="protein sequence ID" value="SEK96292.1"/>
    <property type="molecule type" value="Genomic_DNA"/>
</dbReference>
<feature type="transmembrane region" description="Helical" evidence="6">
    <location>
        <begin position="43"/>
        <end position="66"/>
    </location>
</feature>
<gene>
    <name evidence="8" type="ORF">SAMN05414137_104441</name>
</gene>
<sequence>MRTLLAQPRMRLYFLGTTLSTIGGYALWLASGVWVKELTGSTAQAGLCMLSLILGTLLSPAGGYLVDRMRRKPLLLATNAVTGLLVLSLTLVHGPGQVWLIYAVMFVNGLALSVTGSATTALLPAMVEPELLGAANGLTQALTQGQRLITPALGIGLLAAFGGGAVAAVDAASFAAGILCWAFVKVDDPRPVPSSANWRTETTAGFRFLLRTTSLRQLSTALFVGLFVAGMFETLAFAVVTVGLHRAPTWMGVLVTVMGVSGVVGGLLVGALIKPLGAGRLTALGLALCCGGALAFAVPVTPVVLTGALLLGFALPCIIVGSMTAVQLTTPSELLGRVSGADVFLTTAGQALGMATGSALITTVFYRDIALGGAALLALSALYLVTRRAQRVVRPALA</sequence>
<dbReference type="Gene3D" id="1.20.1250.20">
    <property type="entry name" value="MFS general substrate transporter like domains"/>
    <property type="match status" value="1"/>
</dbReference>
<comment type="subcellular location">
    <subcellularLocation>
        <location evidence="1">Cell membrane</location>
        <topology evidence="1">Multi-pass membrane protein</topology>
    </subcellularLocation>
</comment>
<dbReference type="Pfam" id="PF07690">
    <property type="entry name" value="MFS_1"/>
    <property type="match status" value="1"/>
</dbReference>
<keyword evidence="3 6" id="KW-0812">Transmembrane</keyword>
<evidence type="ECO:0000313" key="8">
    <source>
        <dbReference type="EMBL" id="SEK96292.1"/>
    </source>
</evidence>
<keyword evidence="9" id="KW-1185">Reference proteome</keyword>
<dbReference type="RefSeq" id="WP_042441416.1">
    <property type="nucleotide sequence ID" value="NZ_BBPN01000001.1"/>
</dbReference>
<dbReference type="Proteomes" id="UP000183015">
    <property type="component" value="Unassembled WGS sequence"/>
</dbReference>
<evidence type="ECO:0000256" key="3">
    <source>
        <dbReference type="ARBA" id="ARBA00022692"/>
    </source>
</evidence>
<feature type="transmembrane region" description="Helical" evidence="6">
    <location>
        <begin position="304"/>
        <end position="326"/>
    </location>
</feature>
<feature type="transmembrane region" description="Helical" evidence="6">
    <location>
        <begin position="221"/>
        <end position="244"/>
    </location>
</feature>
<evidence type="ECO:0000256" key="6">
    <source>
        <dbReference type="SAM" id="Phobius"/>
    </source>
</evidence>
<keyword evidence="5 6" id="KW-0472">Membrane</keyword>
<proteinExistence type="predicted"/>
<dbReference type="GO" id="GO:0005886">
    <property type="term" value="C:plasma membrane"/>
    <property type="evidence" value="ECO:0007669"/>
    <property type="project" value="UniProtKB-SubCell"/>
</dbReference>
<dbReference type="InterPro" id="IPR036259">
    <property type="entry name" value="MFS_trans_sf"/>
</dbReference>
<dbReference type="InterPro" id="IPR020846">
    <property type="entry name" value="MFS_dom"/>
</dbReference>
<dbReference type="PANTHER" id="PTHR23513:SF6">
    <property type="entry name" value="MAJOR FACILITATOR SUPERFAMILY ASSOCIATED DOMAIN-CONTAINING PROTEIN"/>
    <property type="match status" value="1"/>
</dbReference>
<feature type="transmembrane region" description="Helical" evidence="6">
    <location>
        <begin position="99"/>
        <end position="123"/>
    </location>
</feature>
<feature type="transmembrane region" description="Helical" evidence="6">
    <location>
        <begin position="250"/>
        <end position="273"/>
    </location>
</feature>
<reference evidence="9" key="1">
    <citation type="submission" date="2016-10" db="EMBL/GenBank/DDBJ databases">
        <authorList>
            <person name="Varghese N."/>
        </authorList>
    </citation>
    <scope>NUCLEOTIDE SEQUENCE [LARGE SCALE GENOMIC DNA]</scope>
    <source>
        <strain evidence="9">DSM 45096 / BCRC 16803 / CGMCC 4.1857 / CIP 109030 / JCM 12277 / KCTC 19219 / NBRC 100920 / 33214</strain>
    </source>
</reference>
<dbReference type="AlphaFoldDB" id="A0A1H7LBF3"/>